<dbReference type="EC" id="2.5.1.7" evidence="12"/>
<dbReference type="GO" id="GO:0009252">
    <property type="term" value="P:peptidoglycan biosynthetic process"/>
    <property type="evidence" value="ECO:0007669"/>
    <property type="project" value="UniProtKB-UniRule"/>
</dbReference>
<evidence type="ECO:0000313" key="15">
    <source>
        <dbReference type="Proteomes" id="UP000180057"/>
    </source>
</evidence>
<evidence type="ECO:0000256" key="12">
    <source>
        <dbReference type="HAMAP-Rule" id="MF_00111"/>
    </source>
</evidence>
<dbReference type="RefSeq" id="WP_071388357.1">
    <property type="nucleotide sequence ID" value="NZ_MLQS01000001.1"/>
</dbReference>
<dbReference type="Proteomes" id="UP000180057">
    <property type="component" value="Unassembled WGS sequence"/>
</dbReference>
<dbReference type="Pfam" id="PF00275">
    <property type="entry name" value="EPSP_synthase"/>
    <property type="match status" value="1"/>
</dbReference>
<dbReference type="GO" id="GO:0005737">
    <property type="term" value="C:cytoplasm"/>
    <property type="evidence" value="ECO:0007669"/>
    <property type="project" value="UniProtKB-SubCell"/>
</dbReference>
<gene>
    <name evidence="12" type="primary">murA</name>
    <name evidence="14" type="ORF">BKP45_03480</name>
</gene>
<evidence type="ECO:0000256" key="5">
    <source>
        <dbReference type="ARBA" id="ARBA00022679"/>
    </source>
</evidence>
<evidence type="ECO:0000256" key="2">
    <source>
        <dbReference type="ARBA" id="ARBA00004752"/>
    </source>
</evidence>
<feature type="modified residue" description="2-(S-cysteinyl)pyruvic acid O-phosphothioketal" evidence="12">
    <location>
        <position position="117"/>
    </location>
</feature>
<comment type="catalytic activity">
    <reaction evidence="11 12">
        <text>phosphoenolpyruvate + UDP-N-acetyl-alpha-D-glucosamine = UDP-N-acetyl-3-O-(1-carboxyvinyl)-alpha-D-glucosamine + phosphate</text>
        <dbReference type="Rhea" id="RHEA:18681"/>
        <dbReference type="ChEBI" id="CHEBI:43474"/>
        <dbReference type="ChEBI" id="CHEBI:57705"/>
        <dbReference type="ChEBI" id="CHEBI:58702"/>
        <dbReference type="ChEBI" id="CHEBI:68483"/>
        <dbReference type="EC" id="2.5.1.7"/>
    </reaction>
</comment>
<dbReference type="FunFam" id="3.65.10.10:FF:000001">
    <property type="entry name" value="UDP-N-acetylglucosamine 1-carboxyvinyltransferase"/>
    <property type="match status" value="1"/>
</dbReference>
<dbReference type="GO" id="GO:0019277">
    <property type="term" value="P:UDP-N-acetylgalactosamine biosynthetic process"/>
    <property type="evidence" value="ECO:0007669"/>
    <property type="project" value="InterPro"/>
</dbReference>
<keyword evidence="3 12" id="KW-0963">Cytoplasm</keyword>
<dbReference type="STRING" id="472963.BKP45_03480"/>
<evidence type="ECO:0000256" key="6">
    <source>
        <dbReference type="ARBA" id="ARBA00022960"/>
    </source>
</evidence>
<keyword evidence="8 12" id="KW-0131">Cell cycle</keyword>
<feature type="domain" description="Enolpyruvate transferase" evidence="13">
    <location>
        <begin position="6"/>
        <end position="407"/>
    </location>
</feature>
<proteinExistence type="inferred from homology"/>
<dbReference type="Gene3D" id="3.65.10.10">
    <property type="entry name" value="Enolpyruvate transferase domain"/>
    <property type="match status" value="2"/>
</dbReference>
<dbReference type="AlphaFoldDB" id="A0A1S2MAK7"/>
<comment type="subcellular location">
    <subcellularLocation>
        <location evidence="1 12">Cytoplasm</location>
    </subcellularLocation>
</comment>
<keyword evidence="7 12" id="KW-0573">Peptidoglycan synthesis</keyword>
<evidence type="ECO:0000256" key="3">
    <source>
        <dbReference type="ARBA" id="ARBA00022490"/>
    </source>
</evidence>
<dbReference type="PANTHER" id="PTHR43783:SF1">
    <property type="entry name" value="UDP-N-ACETYLGLUCOSAMINE 1-CARBOXYVINYLTRANSFERASE"/>
    <property type="match status" value="1"/>
</dbReference>
<dbReference type="GO" id="GO:0008360">
    <property type="term" value="P:regulation of cell shape"/>
    <property type="evidence" value="ECO:0007669"/>
    <property type="project" value="UniProtKB-KW"/>
</dbReference>
<keyword evidence="5 12" id="KW-0808">Transferase</keyword>
<feature type="binding site" evidence="12">
    <location>
        <position position="328"/>
    </location>
    <ligand>
        <name>UDP-N-acetyl-alpha-D-glucosamine</name>
        <dbReference type="ChEBI" id="CHEBI:57705"/>
    </ligand>
</feature>
<evidence type="ECO:0000256" key="1">
    <source>
        <dbReference type="ARBA" id="ARBA00004496"/>
    </source>
</evidence>
<comment type="pathway">
    <text evidence="2 12">Cell wall biogenesis; peptidoglycan biosynthesis.</text>
</comment>
<evidence type="ECO:0000256" key="7">
    <source>
        <dbReference type="ARBA" id="ARBA00022984"/>
    </source>
</evidence>
<dbReference type="InterPro" id="IPR036968">
    <property type="entry name" value="Enolpyruvate_Tfrase_sf"/>
</dbReference>
<evidence type="ECO:0000259" key="13">
    <source>
        <dbReference type="Pfam" id="PF00275"/>
    </source>
</evidence>
<feature type="active site" description="Proton donor" evidence="12">
    <location>
        <position position="117"/>
    </location>
</feature>
<evidence type="ECO:0000313" key="14">
    <source>
        <dbReference type="EMBL" id="OIJ21771.1"/>
    </source>
</evidence>
<dbReference type="SUPFAM" id="SSF55205">
    <property type="entry name" value="EPT/RTPC-like"/>
    <property type="match status" value="1"/>
</dbReference>
<dbReference type="EMBL" id="MLQS01000001">
    <property type="protein sequence ID" value="OIJ21771.1"/>
    <property type="molecule type" value="Genomic_DNA"/>
</dbReference>
<feature type="binding site" evidence="12">
    <location>
        <begin position="22"/>
        <end position="23"/>
    </location>
    <ligand>
        <name>phosphoenolpyruvate</name>
        <dbReference type="ChEBI" id="CHEBI:58702"/>
    </ligand>
</feature>
<keyword evidence="15" id="KW-1185">Reference proteome</keyword>
<evidence type="ECO:0000256" key="9">
    <source>
        <dbReference type="ARBA" id="ARBA00023316"/>
    </source>
</evidence>
<comment type="similarity">
    <text evidence="10 12">Belongs to the EPSP synthase family. MurA subfamily.</text>
</comment>
<evidence type="ECO:0000256" key="8">
    <source>
        <dbReference type="ARBA" id="ARBA00023306"/>
    </source>
</evidence>
<dbReference type="CDD" id="cd01555">
    <property type="entry name" value="UdpNAET"/>
    <property type="match status" value="1"/>
</dbReference>
<dbReference type="InterPro" id="IPR005750">
    <property type="entry name" value="UDP_GlcNAc_COvinyl_MurA"/>
</dbReference>
<dbReference type="OrthoDB" id="9803760at2"/>
<comment type="caution">
    <text evidence="14">The sequence shown here is derived from an EMBL/GenBank/DDBJ whole genome shotgun (WGS) entry which is preliminary data.</text>
</comment>
<sequence length="441" mass="47286">MEKIIVQGGKRLSGKVKVEGAKNAVLPVIAASILGSEGKSHIYDAPALADVYTINEVLRNLNIDVSYENGSIEVDAQKTLKTEAPFEYVRKMRASFLVMGPLLARVGHARIALPGGCAIGSRPIDQHLKGFEAMGAKVEIGNGFIEAKVDGRLKGAKIYLDFPSVGATENIMMAATLAKGTTIIENVAEEPEIVCLATYLNAMGAKVRGAGTGTIRIEGVEKLVGAKHTIIPDRIEAGTFMVAAAITGGDVFVEGALSEHLRPLIAKMEEMGVTIIDEETGIRVIGPEKLKSIDIKTMPHPGFPTDMQSQMMSLLLKAEGASMITETVFENRFMHVEEFRRMNGDIKIEGRTAIISGPTSLQGAEVAATDLRAGAALVIAGLVADGYTRVVELKHIDRGYVDFAGKLRSLGAQVERVYEVNHTQLENLEAPSPLKMNPNLA</sequence>
<keyword evidence="6 12" id="KW-0133">Cell shape</keyword>
<dbReference type="HAMAP" id="MF_00111">
    <property type="entry name" value="MurA"/>
    <property type="match status" value="1"/>
</dbReference>
<feature type="binding site" evidence="12">
    <location>
        <begin position="122"/>
        <end position="126"/>
    </location>
    <ligand>
        <name>UDP-N-acetyl-alpha-D-glucosamine</name>
        <dbReference type="ChEBI" id="CHEBI:57705"/>
    </ligand>
</feature>
<accession>A0A1S2MAK7</accession>
<evidence type="ECO:0000256" key="11">
    <source>
        <dbReference type="ARBA" id="ARBA00047527"/>
    </source>
</evidence>
<organism evidence="14 15">
    <name type="scientific">Anaerobacillus alkalidiazotrophicus</name>
    <dbReference type="NCBI Taxonomy" id="472963"/>
    <lineage>
        <taxon>Bacteria</taxon>
        <taxon>Bacillati</taxon>
        <taxon>Bacillota</taxon>
        <taxon>Bacilli</taxon>
        <taxon>Bacillales</taxon>
        <taxon>Bacillaceae</taxon>
        <taxon>Anaerobacillus</taxon>
    </lineage>
</organism>
<name>A0A1S2MAK7_9BACI</name>
<dbReference type="GO" id="GO:0051301">
    <property type="term" value="P:cell division"/>
    <property type="evidence" value="ECO:0007669"/>
    <property type="project" value="UniProtKB-KW"/>
</dbReference>
<reference evidence="14 15" key="1">
    <citation type="submission" date="2016-10" db="EMBL/GenBank/DDBJ databases">
        <title>Draft genome sequences of four alkaliphilic bacteria belonging to the Anaerobacillus genus.</title>
        <authorList>
            <person name="Bassil N.M."/>
            <person name="Lloyd J.R."/>
        </authorList>
    </citation>
    <scope>NUCLEOTIDE SEQUENCE [LARGE SCALE GENOMIC DNA]</scope>
    <source>
        <strain evidence="14 15">DSM 22531</strain>
    </source>
</reference>
<protein>
    <recommendedName>
        <fullName evidence="12">UDP-N-acetylglucosamine 1-carboxyvinyltransferase</fullName>
        <ecNumber evidence="12">2.5.1.7</ecNumber>
    </recommendedName>
    <alternativeName>
        <fullName evidence="12">Enoylpyruvate transferase</fullName>
    </alternativeName>
    <alternativeName>
        <fullName evidence="12">UDP-N-acetylglucosamine enolpyruvyl transferase</fullName>
        <shortName evidence="12">EPT</shortName>
    </alternativeName>
</protein>
<feature type="binding site" evidence="12">
    <location>
        <position position="306"/>
    </location>
    <ligand>
        <name>UDP-N-acetyl-alpha-D-glucosamine</name>
        <dbReference type="ChEBI" id="CHEBI:57705"/>
    </ligand>
</feature>
<dbReference type="PANTHER" id="PTHR43783">
    <property type="entry name" value="UDP-N-ACETYLGLUCOSAMINE 1-CARBOXYVINYLTRANSFERASE"/>
    <property type="match status" value="1"/>
</dbReference>
<dbReference type="UniPathway" id="UPA00219"/>
<comment type="function">
    <text evidence="12">Cell wall formation. Adds enolpyruvyl to UDP-N-acetylglucosamine.</text>
</comment>
<keyword evidence="4 12" id="KW-0132">Cell division</keyword>
<dbReference type="InterPro" id="IPR013792">
    <property type="entry name" value="RNA3'P_cycl/enolpyr_Trfase_a/b"/>
</dbReference>
<comment type="caution">
    <text evidence="12">Lacks conserved residue(s) required for the propagation of feature annotation.</text>
</comment>
<dbReference type="InterPro" id="IPR001986">
    <property type="entry name" value="Enolpyruvate_Tfrase_dom"/>
</dbReference>
<dbReference type="GO" id="GO:0008760">
    <property type="term" value="F:UDP-N-acetylglucosamine 1-carboxyvinyltransferase activity"/>
    <property type="evidence" value="ECO:0007669"/>
    <property type="project" value="UniProtKB-UniRule"/>
</dbReference>
<evidence type="ECO:0000256" key="10">
    <source>
        <dbReference type="ARBA" id="ARBA00038367"/>
    </source>
</evidence>
<keyword evidence="12" id="KW-0670">Pyruvate</keyword>
<dbReference type="InterPro" id="IPR050068">
    <property type="entry name" value="MurA_subfamily"/>
</dbReference>
<feature type="binding site" evidence="12">
    <location>
        <position position="93"/>
    </location>
    <ligand>
        <name>UDP-N-acetyl-alpha-D-glucosamine</name>
        <dbReference type="ChEBI" id="CHEBI:57705"/>
    </ligand>
</feature>
<keyword evidence="9 12" id="KW-0961">Cell wall biogenesis/degradation</keyword>
<dbReference type="GO" id="GO:0071555">
    <property type="term" value="P:cell wall organization"/>
    <property type="evidence" value="ECO:0007669"/>
    <property type="project" value="UniProtKB-KW"/>
</dbReference>
<dbReference type="NCBIfam" id="TIGR01072">
    <property type="entry name" value="murA"/>
    <property type="match status" value="1"/>
</dbReference>
<evidence type="ECO:0000256" key="4">
    <source>
        <dbReference type="ARBA" id="ARBA00022618"/>
    </source>
</evidence>
<dbReference type="NCBIfam" id="NF006873">
    <property type="entry name" value="PRK09369.1"/>
    <property type="match status" value="1"/>
</dbReference>